<proteinExistence type="predicted"/>
<name>A0A2Z4M8Z8_9AGAM</name>
<reference evidence="1" key="1">
    <citation type="journal article" date="2019" name="Int. J. Biol. Macromol.">
        <title>Characterization and comparative analysis of six complete mitochondrial genomes from ectomycorrhizal fungi of the Lactarius genus and phylogenetic analysis of the Agaricomycetes.</title>
        <authorList>
            <person name="Li Q."/>
            <person name="Wang Q."/>
            <person name="Jin X."/>
            <person name="Chen Z."/>
            <person name="Xiong C."/>
            <person name="Li P."/>
            <person name="Liu Q."/>
            <person name="Huang W."/>
        </authorList>
    </citation>
    <scope>NUCLEOTIDE SEQUENCE</scope>
</reference>
<gene>
    <name evidence="1" type="primary">orf142</name>
</gene>
<evidence type="ECO:0000313" key="1">
    <source>
        <dbReference type="EMBL" id="AWX52928.1"/>
    </source>
</evidence>
<dbReference type="AlphaFoldDB" id="A0A2Z4M8Z8"/>
<organism evidence="1">
    <name type="scientific">Lactarius sp.</name>
    <name type="common">in: basidiomycete fungi</name>
    <dbReference type="NCBI Taxonomy" id="1886493"/>
    <lineage>
        <taxon>Eukaryota</taxon>
        <taxon>Fungi</taxon>
        <taxon>Dikarya</taxon>
        <taxon>Basidiomycota</taxon>
        <taxon>Agaricomycotina</taxon>
        <taxon>Agaricomycetes</taxon>
        <taxon>Russulales</taxon>
        <taxon>Russulaceae</taxon>
        <taxon>Lactarius</taxon>
    </lineage>
</organism>
<accession>A0A2Z4M8Z8</accession>
<sequence length="142" mass="17363">MQNLCNVISKKEITFLKDVDNYINVKPISRFRYFNIWALENSRIREFLYSLDELSIYTVIPFITVSSKLDDPILILSRQILVTMNSDPLIIHDYITKQYEIAVQDFNINMIIYYIQYKWFIWANPFINLYYKYIYYNNLYKF</sequence>
<dbReference type="EMBL" id="MH319476">
    <property type="protein sequence ID" value="AWX52928.1"/>
    <property type="molecule type" value="Genomic_DNA"/>
</dbReference>
<protein>
    <submittedName>
        <fullName evidence="1">Uncharacterized protein</fullName>
    </submittedName>
</protein>
<keyword evidence="1" id="KW-0496">Mitochondrion</keyword>
<geneLocation type="mitochondrion" evidence="1"/>